<comment type="caution">
    <text evidence="1">The sequence shown here is derived from an EMBL/GenBank/DDBJ whole genome shotgun (WGS) entry which is preliminary data.</text>
</comment>
<gene>
    <name evidence="1" type="ORF">INT48_003984</name>
</gene>
<name>A0A8H7SKR7_9FUNG</name>
<evidence type="ECO:0000313" key="2">
    <source>
        <dbReference type="Proteomes" id="UP000613177"/>
    </source>
</evidence>
<protein>
    <submittedName>
        <fullName evidence="1">Uncharacterized protein</fullName>
    </submittedName>
</protein>
<dbReference type="AlphaFoldDB" id="A0A8H7SKR7"/>
<organism evidence="1 2">
    <name type="scientific">Thamnidium elegans</name>
    <dbReference type="NCBI Taxonomy" id="101142"/>
    <lineage>
        <taxon>Eukaryota</taxon>
        <taxon>Fungi</taxon>
        <taxon>Fungi incertae sedis</taxon>
        <taxon>Mucoromycota</taxon>
        <taxon>Mucoromycotina</taxon>
        <taxon>Mucoromycetes</taxon>
        <taxon>Mucorales</taxon>
        <taxon>Mucorineae</taxon>
        <taxon>Mucoraceae</taxon>
        <taxon>Thamnidium</taxon>
    </lineage>
</organism>
<reference evidence="1" key="1">
    <citation type="submission" date="2021-01" db="EMBL/GenBank/DDBJ databases">
        <title>Metabolic potential, ecology and presence of endohyphal bacteria is reflected in genomic diversity of Mucoromycotina.</title>
        <authorList>
            <person name="Muszewska A."/>
            <person name="Okrasinska A."/>
            <person name="Steczkiewicz K."/>
            <person name="Drgas O."/>
            <person name="Orlowska M."/>
            <person name="Perlinska-Lenart U."/>
            <person name="Aleksandrzak-Piekarczyk T."/>
            <person name="Szatraj K."/>
            <person name="Zielenkiewicz U."/>
            <person name="Pilsyk S."/>
            <person name="Malc E."/>
            <person name="Mieczkowski P."/>
            <person name="Kruszewska J.S."/>
            <person name="Biernat P."/>
            <person name="Pawlowska J."/>
        </authorList>
    </citation>
    <scope>NUCLEOTIDE SEQUENCE</scope>
    <source>
        <strain evidence="1">WA0000018081</strain>
    </source>
</reference>
<keyword evidence="2" id="KW-1185">Reference proteome</keyword>
<dbReference type="Proteomes" id="UP000613177">
    <property type="component" value="Unassembled WGS sequence"/>
</dbReference>
<proteinExistence type="predicted"/>
<dbReference type="EMBL" id="JAEPRE010000181">
    <property type="protein sequence ID" value="KAG2230831.1"/>
    <property type="molecule type" value="Genomic_DNA"/>
</dbReference>
<sequence>MVVYQELILSTDKYVDNELFILGLQYQEDHPSKSLIIDPGDLSYVEYGVFTKEELDEILNFEEKKLPLPPLHVVKHMDKYNLKTAANIRSALKKNHTFEDNPDKDNPDKDIDWISYIVYGLLREYESGNMKKHHSEIWYQTYLVPKKGINNQLKSLSILFPFFFSTFRSVRSRS</sequence>
<accession>A0A8H7SKR7</accession>
<evidence type="ECO:0000313" key="1">
    <source>
        <dbReference type="EMBL" id="KAG2230831.1"/>
    </source>
</evidence>